<evidence type="ECO:0000313" key="1">
    <source>
        <dbReference type="EMBL" id="GIF57450.1"/>
    </source>
</evidence>
<evidence type="ECO:0000313" key="2">
    <source>
        <dbReference type="Proteomes" id="UP000624325"/>
    </source>
</evidence>
<dbReference type="EMBL" id="BONC01000023">
    <property type="protein sequence ID" value="GIF57450.1"/>
    <property type="molecule type" value="Genomic_DNA"/>
</dbReference>
<keyword evidence="2" id="KW-1185">Reference proteome</keyword>
<organism evidence="1 2">
    <name type="scientific">Asanoa iriomotensis</name>
    <dbReference type="NCBI Taxonomy" id="234613"/>
    <lineage>
        <taxon>Bacteria</taxon>
        <taxon>Bacillati</taxon>
        <taxon>Actinomycetota</taxon>
        <taxon>Actinomycetes</taxon>
        <taxon>Micromonosporales</taxon>
        <taxon>Micromonosporaceae</taxon>
        <taxon>Asanoa</taxon>
    </lineage>
</organism>
<accession>A0ABQ4C3V9</accession>
<gene>
    <name evidence="1" type="ORF">Air01nite_35450</name>
</gene>
<proteinExistence type="predicted"/>
<dbReference type="RefSeq" id="WP_203703730.1">
    <property type="nucleotide sequence ID" value="NZ_BAAALU010000010.1"/>
</dbReference>
<name>A0ABQ4C3V9_9ACTN</name>
<reference evidence="1 2" key="1">
    <citation type="submission" date="2021-01" db="EMBL/GenBank/DDBJ databases">
        <title>Whole genome shotgun sequence of Asanoa iriomotensis NBRC 100142.</title>
        <authorList>
            <person name="Komaki H."/>
            <person name="Tamura T."/>
        </authorList>
    </citation>
    <scope>NUCLEOTIDE SEQUENCE [LARGE SCALE GENOMIC DNA]</scope>
    <source>
        <strain evidence="1 2">NBRC 100142</strain>
    </source>
</reference>
<protein>
    <submittedName>
        <fullName evidence="1">Uncharacterized protein</fullName>
    </submittedName>
</protein>
<sequence>MTAVGKRSTALVVDVGLSALIVEARVQCGRQLVVVDIQDGSLNVYAGPRGWPIRATLSARSAT</sequence>
<comment type="caution">
    <text evidence="1">The sequence shown here is derived from an EMBL/GenBank/DDBJ whole genome shotgun (WGS) entry which is preliminary data.</text>
</comment>
<dbReference type="Proteomes" id="UP000624325">
    <property type="component" value="Unassembled WGS sequence"/>
</dbReference>